<sequence length="123" mass="13780">MGYAATAQDIEKEEESTANVHDRSSEDFYVEEDAEPGAFFIDHKVMQGEQVAMICRRYMLEPADIYLFNSDAVNGIAKGTVLKIPLHRSKKKDLDGFIKELEKKNGGSPQVAAPQKRKKMGVM</sequence>
<dbReference type="Proteomes" id="UP000244929">
    <property type="component" value="Chromosome"/>
</dbReference>
<dbReference type="AlphaFoldDB" id="A0A2S1QYV6"/>
<evidence type="ECO:0000313" key="3">
    <source>
        <dbReference type="Proteomes" id="UP000244929"/>
    </source>
</evidence>
<dbReference type="EMBL" id="CP029186">
    <property type="protein sequence ID" value="AWH85578.1"/>
    <property type="molecule type" value="Genomic_DNA"/>
</dbReference>
<evidence type="ECO:0000313" key="2">
    <source>
        <dbReference type="EMBL" id="AWH85578.1"/>
    </source>
</evidence>
<reference evidence="2 3" key="1">
    <citation type="submission" date="2018-04" db="EMBL/GenBank/DDBJ databases">
        <title>Genome sequencing of Flavobacterium sp. HYN0059.</title>
        <authorList>
            <person name="Yi H."/>
            <person name="Baek C."/>
        </authorList>
    </citation>
    <scope>NUCLEOTIDE SEQUENCE [LARGE SCALE GENOMIC DNA]</scope>
    <source>
        <strain evidence="2 3">HYN0059</strain>
    </source>
</reference>
<dbReference type="InterPro" id="IPR036779">
    <property type="entry name" value="LysM_dom_sf"/>
</dbReference>
<gene>
    <name evidence="2" type="ORF">HYN59_10865</name>
</gene>
<dbReference type="KEGG" id="falb:HYN59_10865"/>
<protein>
    <recommendedName>
        <fullName evidence="4">LysM domain-containing protein</fullName>
    </recommendedName>
</protein>
<evidence type="ECO:0008006" key="4">
    <source>
        <dbReference type="Google" id="ProtNLM"/>
    </source>
</evidence>
<feature type="region of interest" description="Disordered" evidence="1">
    <location>
        <begin position="104"/>
        <end position="123"/>
    </location>
</feature>
<name>A0A2S1QYV6_9FLAO</name>
<organism evidence="2 3">
    <name type="scientific">Flavobacterium album</name>
    <dbReference type="NCBI Taxonomy" id="2175091"/>
    <lineage>
        <taxon>Bacteria</taxon>
        <taxon>Pseudomonadati</taxon>
        <taxon>Bacteroidota</taxon>
        <taxon>Flavobacteriia</taxon>
        <taxon>Flavobacteriales</taxon>
        <taxon>Flavobacteriaceae</taxon>
        <taxon>Flavobacterium</taxon>
    </lineage>
</organism>
<keyword evidence="3" id="KW-1185">Reference proteome</keyword>
<dbReference type="Gene3D" id="3.10.350.10">
    <property type="entry name" value="LysM domain"/>
    <property type="match status" value="1"/>
</dbReference>
<proteinExistence type="predicted"/>
<evidence type="ECO:0000256" key="1">
    <source>
        <dbReference type="SAM" id="MobiDB-lite"/>
    </source>
</evidence>
<feature type="region of interest" description="Disordered" evidence="1">
    <location>
        <begin position="1"/>
        <end position="26"/>
    </location>
</feature>
<accession>A0A2S1QYV6</accession>